<dbReference type="Proteomes" id="UP000277921">
    <property type="component" value="Unassembled WGS sequence"/>
</dbReference>
<dbReference type="AlphaFoldDB" id="A0A3N8Q6V0"/>
<organism evidence="1 2">
    <name type="scientific">Burkholderia contaminans</name>
    <dbReference type="NCBI Taxonomy" id="488447"/>
    <lineage>
        <taxon>Bacteria</taxon>
        <taxon>Pseudomonadati</taxon>
        <taxon>Pseudomonadota</taxon>
        <taxon>Betaproteobacteria</taxon>
        <taxon>Burkholderiales</taxon>
        <taxon>Burkholderiaceae</taxon>
        <taxon>Burkholderia</taxon>
        <taxon>Burkholderia cepacia complex</taxon>
    </lineage>
</organism>
<evidence type="ECO:0000313" key="1">
    <source>
        <dbReference type="EMBL" id="RQT14956.1"/>
    </source>
</evidence>
<protein>
    <submittedName>
        <fullName evidence="1">Uncharacterized protein</fullName>
    </submittedName>
</protein>
<dbReference type="EMBL" id="QTQV01000009">
    <property type="protein sequence ID" value="RQT14956.1"/>
    <property type="molecule type" value="Genomic_DNA"/>
</dbReference>
<name>A0A3N8Q6V0_9BURK</name>
<evidence type="ECO:0000313" key="2">
    <source>
        <dbReference type="Proteomes" id="UP000277921"/>
    </source>
</evidence>
<comment type="caution">
    <text evidence="1">The sequence shown here is derived from an EMBL/GenBank/DDBJ whole genome shotgun (WGS) entry which is preliminary data.</text>
</comment>
<gene>
    <name evidence="1" type="ORF">DF051_17570</name>
</gene>
<reference evidence="1 2" key="1">
    <citation type="submission" date="2018-08" db="EMBL/GenBank/DDBJ databases">
        <title>Comparative analysis of Burkholderia isolates from Puerto Rico.</title>
        <authorList>
            <person name="Hall C."/>
            <person name="Sahl J."/>
            <person name="Wagner D."/>
        </authorList>
    </citation>
    <scope>NUCLEOTIDE SEQUENCE [LARGE SCALE GENOMIC DNA]</scope>
    <source>
        <strain evidence="1 2">Bp9025</strain>
    </source>
</reference>
<accession>A0A3N8Q6V0</accession>
<sequence length="55" mass="6643">MLRSGLHRARQSVAIEFVESFNGKPHDEFPNRECFRRQAEANMSIERWRQPQNER</sequence>
<proteinExistence type="predicted"/>